<keyword evidence="4" id="KW-1185">Reference proteome</keyword>
<gene>
    <name evidence="3" type="ORF">R3P38DRAFT_3413555</name>
</gene>
<evidence type="ECO:0000259" key="2">
    <source>
        <dbReference type="Pfam" id="PF18803"/>
    </source>
</evidence>
<comment type="caution">
    <text evidence="3">The sequence shown here is derived from an EMBL/GenBank/DDBJ whole genome shotgun (WGS) entry which is preliminary data.</text>
</comment>
<dbReference type="AlphaFoldDB" id="A0AAV9Z2P3"/>
<feature type="compositionally biased region" description="Basic and acidic residues" evidence="1">
    <location>
        <begin position="919"/>
        <end position="933"/>
    </location>
</feature>
<sequence>MSTHHTTKKRKLPSANTTSHVSIRPSNSKQVHYTVTSASASSTQTRTLAKLPSPMKSRDSEPAEIQEPSIEVDPVPIKKPRTQQQNGQLLEDFEDHFEELGWLLLEREADSGTNALCDCGSGKKRTTKCFDCLEYSPVCSNCFVHAHIHNPTHWAEVWDQDAGFFIRHDISKLDHTIQLGHQGGKCDSPTPTRTFTIVDVNGVHTTKVAFCSCREQPPNKVRQLMRAGLFPATAKDPHTAFTINMLKDFQLHNFESKKAAYDYLGAIRRLTDNSFTADVPNPYAAFLRVVRVFNYLTLVKRSGQLHGIDAILSHRPAGNLLVWCPACPEPGFNSDLNCPKTPTHLRHLNQSQRTLDGNHQCNQFSKNTDPDDVSLCNGRGYFPSESEYQKYLKTVKPTAEKSTCNYLKVVNKQDKKKFKNMAITGTVNCQCSHVFILSSVDLPHAERFANADYALAMALRSRRPKEAFEFKLQIEVNDIDEVTTYDIACEYMINLPSRFAQQFPDLLESIKKIRWGVPALHVQGHQDSCTYLFGTAFMECVAHFHGETAEHYWPESNQLGPHTRQMNLGHRQDTIIAHHGDWNHKKTSKIVCDLAEDIEDAKRKYVEKRNHFIALSISYSDHVPQWQTLSRAPTKVGKEAVSVYKHDTTKVPSQKAIYEKMLTDEENFKSTMVPKSKIARFLDCGIKIQDNQRRLANLIKDTAEHELQTRKNELEKLQTKIRTQLTGFRKVQTELMPKVADQVAAQSLNAPALELELLYLPSDFDAKTRKSLNIEELATEEAKWREGEAYDILRALQNVVKAVSALRNRKKKNDRQQKQNTRAGEYISETLKKQTHHMESYCAVHTKITTLNGSCPLPKLTEKDLFMKSVQQKKRVGDSRRTDGLLFRAAALSTVGSYDVDGDVAMKDADAGTDEENGESERKIKAKPSEPEANKQAPEAAEGWIWNLGKYTKMTDEEMDAWVNEGDRVQWFRAEADMQRWQEQIEQKLAELLRTRRSFLKMASVWSELATLQPSNQPGAIAYARQKASMYQRRTSEAYSKLKELGYSNLLRNDANILEFVDQERKKQAEFIASSVETVE</sequence>
<feature type="compositionally biased region" description="Polar residues" evidence="1">
    <location>
        <begin position="14"/>
        <end position="33"/>
    </location>
</feature>
<proteinExistence type="predicted"/>
<dbReference type="Pfam" id="PF18758">
    <property type="entry name" value="KDZ"/>
    <property type="match status" value="1"/>
</dbReference>
<dbReference type="EMBL" id="JAWWNJ010000231">
    <property type="protein sequence ID" value="KAK6969204.1"/>
    <property type="molecule type" value="Genomic_DNA"/>
</dbReference>
<protein>
    <submittedName>
        <fullName evidence="3">CxC2 domain-containing protein</fullName>
    </submittedName>
</protein>
<feature type="region of interest" description="Disordered" evidence="1">
    <location>
        <begin position="807"/>
        <end position="826"/>
    </location>
</feature>
<accession>A0AAV9Z2P3</accession>
<dbReference type="Proteomes" id="UP001362999">
    <property type="component" value="Unassembled WGS sequence"/>
</dbReference>
<reference evidence="3 4" key="1">
    <citation type="journal article" date="2024" name="J Genomics">
        <title>Draft genome sequencing and assembly of Favolaschia claudopus CIRM-BRFM 2984 isolated from oak limbs.</title>
        <authorList>
            <person name="Navarro D."/>
            <person name="Drula E."/>
            <person name="Chaduli D."/>
            <person name="Cazenave R."/>
            <person name="Ahrendt S."/>
            <person name="Wang J."/>
            <person name="Lipzen A."/>
            <person name="Daum C."/>
            <person name="Barry K."/>
            <person name="Grigoriev I.V."/>
            <person name="Favel A."/>
            <person name="Rosso M.N."/>
            <person name="Martin F."/>
        </authorList>
    </citation>
    <scope>NUCLEOTIDE SEQUENCE [LARGE SCALE GENOMIC DNA]</scope>
    <source>
        <strain evidence="3 4">CIRM-BRFM 2984</strain>
    </source>
</reference>
<feature type="compositionally biased region" description="Basic residues" evidence="1">
    <location>
        <begin position="1"/>
        <end position="12"/>
    </location>
</feature>
<evidence type="ECO:0000313" key="3">
    <source>
        <dbReference type="EMBL" id="KAK6969204.1"/>
    </source>
</evidence>
<feature type="region of interest" description="Disordered" evidence="1">
    <location>
        <begin position="908"/>
        <end position="939"/>
    </location>
</feature>
<dbReference type="InterPro" id="IPR040521">
    <property type="entry name" value="KDZ"/>
</dbReference>
<feature type="compositionally biased region" description="Low complexity" evidence="1">
    <location>
        <begin position="34"/>
        <end position="49"/>
    </location>
</feature>
<feature type="domain" description="CxC2-like cysteine cluster KDZ transposase-associated" evidence="2">
    <location>
        <begin position="172"/>
        <end position="274"/>
    </location>
</feature>
<dbReference type="Pfam" id="PF18803">
    <property type="entry name" value="CxC2"/>
    <property type="match status" value="1"/>
</dbReference>
<name>A0AAV9Z2P3_9AGAR</name>
<dbReference type="InterPro" id="IPR041457">
    <property type="entry name" value="CxC2_KDZ-assoc"/>
</dbReference>
<evidence type="ECO:0000313" key="4">
    <source>
        <dbReference type="Proteomes" id="UP001362999"/>
    </source>
</evidence>
<evidence type="ECO:0000256" key="1">
    <source>
        <dbReference type="SAM" id="MobiDB-lite"/>
    </source>
</evidence>
<organism evidence="3 4">
    <name type="scientific">Favolaschia claudopus</name>
    <dbReference type="NCBI Taxonomy" id="2862362"/>
    <lineage>
        <taxon>Eukaryota</taxon>
        <taxon>Fungi</taxon>
        <taxon>Dikarya</taxon>
        <taxon>Basidiomycota</taxon>
        <taxon>Agaricomycotina</taxon>
        <taxon>Agaricomycetes</taxon>
        <taxon>Agaricomycetidae</taxon>
        <taxon>Agaricales</taxon>
        <taxon>Marasmiineae</taxon>
        <taxon>Mycenaceae</taxon>
        <taxon>Favolaschia</taxon>
    </lineage>
</organism>
<feature type="region of interest" description="Disordered" evidence="1">
    <location>
        <begin position="1"/>
        <end position="69"/>
    </location>
</feature>